<dbReference type="EMBL" id="NHTK01001217">
    <property type="protein sequence ID" value="PPR01780.1"/>
    <property type="molecule type" value="Genomic_DNA"/>
</dbReference>
<evidence type="ECO:0000256" key="10">
    <source>
        <dbReference type="SAM" id="Phobius"/>
    </source>
</evidence>
<dbReference type="STRING" id="181874.A0A409YFJ4"/>
<dbReference type="GO" id="GO:0016705">
    <property type="term" value="F:oxidoreductase activity, acting on paired donors, with incorporation or reduction of molecular oxygen"/>
    <property type="evidence" value="ECO:0007669"/>
    <property type="project" value="InterPro"/>
</dbReference>
<dbReference type="Gene3D" id="1.10.630.10">
    <property type="entry name" value="Cytochrome P450"/>
    <property type="match status" value="2"/>
</dbReference>
<dbReference type="InterPro" id="IPR017972">
    <property type="entry name" value="Cyt_P450_CS"/>
</dbReference>
<comment type="pathway">
    <text evidence="2">Secondary metabolite biosynthesis.</text>
</comment>
<evidence type="ECO:0000313" key="12">
    <source>
        <dbReference type="Proteomes" id="UP000284842"/>
    </source>
</evidence>
<keyword evidence="10" id="KW-0812">Transmembrane</keyword>
<comment type="caution">
    <text evidence="11">The sequence shown here is derived from an EMBL/GenBank/DDBJ whole genome shotgun (WGS) entry which is preliminary data.</text>
</comment>
<keyword evidence="7 9" id="KW-0408">Iron</keyword>
<evidence type="ECO:0000256" key="8">
    <source>
        <dbReference type="ARBA" id="ARBA00023033"/>
    </source>
</evidence>
<evidence type="ECO:0008006" key="13">
    <source>
        <dbReference type="Google" id="ProtNLM"/>
    </source>
</evidence>
<organism evidence="11 12">
    <name type="scientific">Panaeolus cyanescens</name>
    <dbReference type="NCBI Taxonomy" id="181874"/>
    <lineage>
        <taxon>Eukaryota</taxon>
        <taxon>Fungi</taxon>
        <taxon>Dikarya</taxon>
        <taxon>Basidiomycota</taxon>
        <taxon>Agaricomycotina</taxon>
        <taxon>Agaricomycetes</taxon>
        <taxon>Agaricomycetidae</taxon>
        <taxon>Agaricales</taxon>
        <taxon>Agaricineae</taxon>
        <taxon>Galeropsidaceae</taxon>
        <taxon>Panaeolus</taxon>
    </lineage>
</organism>
<evidence type="ECO:0000256" key="6">
    <source>
        <dbReference type="ARBA" id="ARBA00023002"/>
    </source>
</evidence>
<dbReference type="PANTHER" id="PTHR46300:SF7">
    <property type="entry name" value="P450, PUTATIVE (EUROFUNG)-RELATED"/>
    <property type="match status" value="1"/>
</dbReference>
<evidence type="ECO:0000313" key="11">
    <source>
        <dbReference type="EMBL" id="PPR01780.1"/>
    </source>
</evidence>
<evidence type="ECO:0000256" key="7">
    <source>
        <dbReference type="ARBA" id="ARBA00023004"/>
    </source>
</evidence>
<evidence type="ECO:0000256" key="9">
    <source>
        <dbReference type="PIRSR" id="PIRSR602401-1"/>
    </source>
</evidence>
<evidence type="ECO:0000256" key="2">
    <source>
        <dbReference type="ARBA" id="ARBA00005179"/>
    </source>
</evidence>
<accession>A0A409YFJ4</accession>
<dbReference type="Pfam" id="PF00067">
    <property type="entry name" value="p450"/>
    <property type="match status" value="2"/>
</dbReference>
<sequence length="937" mass="106087">MSSLIAYVYTTIAMLAVFAVYNGRRERARNPHRLPYPPGPTGYPLIGNFFTIPRKKHWFGFKELSRTYGDLTFVKSLRVNYLILDSIERINDILDKHSATYSDRGKTVMLLDLMKWDFNFAFIPYTTWWKRQRKLFHDYFSPIIIEKYDELQRKEVHGFLYRILQNPEEFQNHIPLTFAAISMKIVYGIDIHDGESTRKNSVNSYVSVVREAFSEGLAVSGIPGMHLVDHFPILKWVPAWFPGAEFQNVARKAREVVEKMTVIKTVNRVKQAMLEGNSPPSMVAEQLSNIPPDSDFDTKKEEELLITHVAGVSYAAGADTTASSLSAFFLAMAKFPAAQKKAQEEIDSITGGTRLPDFGDRSSMPYMEAVLLELMRWHPVAPLAVPHMSMEDDEYDGYFIPKGTIVIPNVWSVLNNPDIYPDPSTFDPDRFIKNPDLLSPHAAFWGFGRRICPGRFFSNRNVFAVISSLLAVFDILPPIDENGNPIPLHYGATTGIVSIERMNDILDKHSANYSDRGKTVMLLDLMKWDFNFGFIPYTAWWKRQRKLFHDYFSPIIIERYDELQRKEVQGFLYRILQTPEEFQNHIPLTFAAISMKIVYGIDIHDGESTNSVNSYVAVVREAFSEGLAVSGIPGMHLVDHFPILKWVPAWFPGAEFQNVARKAREVVEKMTVIKTVNRVKQAMLEGSAPPSMVAEQLSNIPPDSDDNTRKEGELLITHVAGVSYAAGADTTASSLSAFFLAMAMFPAAQKKAQAEIDSITSGNRLPDFRDRPSMPYTEAVLLELMRWHPVTPLAVPHMSMEDDEYDGYFIPKGTIVIPNVWSVFNNPDIFPDPSTFDPDRYIKNPDLLSPHAAFFGFGRRICPGRFFSNRNVFAVISSVLAAFDILPPIDEKGNPIGLHYEATTGIVSYPKDFTCRIVPRSDAAKKLVLEAYLQSHT</sequence>
<dbReference type="InterPro" id="IPR001128">
    <property type="entry name" value="Cyt_P450"/>
</dbReference>
<dbReference type="PANTHER" id="PTHR46300">
    <property type="entry name" value="P450, PUTATIVE (EUROFUNG)-RELATED-RELATED"/>
    <property type="match status" value="1"/>
</dbReference>
<keyword evidence="10" id="KW-0472">Membrane</keyword>
<dbReference type="InterPro" id="IPR050364">
    <property type="entry name" value="Cytochrome_P450_fung"/>
</dbReference>
<name>A0A409YFJ4_9AGAR</name>
<dbReference type="InterPro" id="IPR002401">
    <property type="entry name" value="Cyt_P450_E_grp-I"/>
</dbReference>
<comment type="similarity">
    <text evidence="3">Belongs to the cytochrome P450 family.</text>
</comment>
<protein>
    <recommendedName>
        <fullName evidence="13">Cytochrome P450</fullName>
    </recommendedName>
</protein>
<dbReference type="Proteomes" id="UP000284842">
    <property type="component" value="Unassembled WGS sequence"/>
</dbReference>
<feature type="transmembrane region" description="Helical" evidence="10">
    <location>
        <begin position="6"/>
        <end position="23"/>
    </location>
</feature>
<evidence type="ECO:0000256" key="1">
    <source>
        <dbReference type="ARBA" id="ARBA00001971"/>
    </source>
</evidence>
<evidence type="ECO:0000256" key="4">
    <source>
        <dbReference type="ARBA" id="ARBA00022617"/>
    </source>
</evidence>
<feature type="binding site" description="axial binding residue" evidence="9">
    <location>
        <position position="452"/>
    </location>
    <ligand>
        <name>heme</name>
        <dbReference type="ChEBI" id="CHEBI:30413"/>
    </ligand>
    <ligandPart>
        <name>Fe</name>
        <dbReference type="ChEBI" id="CHEBI:18248"/>
    </ligandPart>
</feature>
<keyword evidence="10" id="KW-1133">Transmembrane helix</keyword>
<dbReference type="GO" id="GO:0020037">
    <property type="term" value="F:heme binding"/>
    <property type="evidence" value="ECO:0007669"/>
    <property type="project" value="InterPro"/>
</dbReference>
<keyword evidence="6" id="KW-0560">Oxidoreductase</keyword>
<comment type="cofactor">
    <cofactor evidence="1 9">
        <name>heme</name>
        <dbReference type="ChEBI" id="CHEBI:30413"/>
    </cofactor>
</comment>
<dbReference type="PROSITE" id="PS00086">
    <property type="entry name" value="CYTOCHROME_P450"/>
    <property type="match status" value="1"/>
</dbReference>
<dbReference type="AlphaFoldDB" id="A0A409YFJ4"/>
<evidence type="ECO:0000256" key="5">
    <source>
        <dbReference type="ARBA" id="ARBA00022723"/>
    </source>
</evidence>
<evidence type="ECO:0000256" key="3">
    <source>
        <dbReference type="ARBA" id="ARBA00010617"/>
    </source>
</evidence>
<dbReference type="InterPro" id="IPR036396">
    <property type="entry name" value="Cyt_P450_sf"/>
</dbReference>
<keyword evidence="5 9" id="KW-0479">Metal-binding</keyword>
<dbReference type="InParanoid" id="A0A409YFJ4"/>
<dbReference type="SUPFAM" id="SSF48264">
    <property type="entry name" value="Cytochrome P450"/>
    <property type="match status" value="2"/>
</dbReference>
<dbReference type="OrthoDB" id="2789670at2759"/>
<dbReference type="GO" id="GO:0004497">
    <property type="term" value="F:monooxygenase activity"/>
    <property type="evidence" value="ECO:0007669"/>
    <property type="project" value="UniProtKB-KW"/>
</dbReference>
<dbReference type="GO" id="GO:0005506">
    <property type="term" value="F:iron ion binding"/>
    <property type="evidence" value="ECO:0007669"/>
    <property type="project" value="InterPro"/>
</dbReference>
<dbReference type="CDD" id="cd11065">
    <property type="entry name" value="CYP64-like"/>
    <property type="match status" value="2"/>
</dbReference>
<keyword evidence="4 9" id="KW-0349">Heme</keyword>
<proteinExistence type="inferred from homology"/>
<keyword evidence="12" id="KW-1185">Reference proteome</keyword>
<reference evidence="11 12" key="1">
    <citation type="journal article" date="2018" name="Evol. Lett.">
        <title>Horizontal gene cluster transfer increased hallucinogenic mushroom diversity.</title>
        <authorList>
            <person name="Reynolds H.T."/>
            <person name="Vijayakumar V."/>
            <person name="Gluck-Thaler E."/>
            <person name="Korotkin H.B."/>
            <person name="Matheny P.B."/>
            <person name="Slot J.C."/>
        </authorList>
    </citation>
    <scope>NUCLEOTIDE SEQUENCE [LARGE SCALE GENOMIC DNA]</scope>
    <source>
        <strain evidence="11 12">2629</strain>
    </source>
</reference>
<dbReference type="PRINTS" id="PR00463">
    <property type="entry name" value="EP450I"/>
</dbReference>
<dbReference type="PRINTS" id="PR00385">
    <property type="entry name" value="P450"/>
</dbReference>
<keyword evidence="8" id="KW-0503">Monooxygenase</keyword>
<gene>
    <name evidence="11" type="ORF">CVT24_001803</name>
</gene>